<feature type="repeat" description="TPR" evidence="9">
    <location>
        <begin position="211"/>
        <end position="244"/>
    </location>
</feature>
<feature type="repeat" description="TPR" evidence="9">
    <location>
        <begin position="174"/>
        <end position="207"/>
    </location>
</feature>
<keyword evidence="7" id="KW-0539">Nucleus</keyword>
<comment type="caution">
    <text evidence="11">The sequence shown here is derived from an EMBL/GenBank/DDBJ whole genome shotgun (WGS) entry which is preliminary data.</text>
</comment>
<evidence type="ECO:0000256" key="4">
    <source>
        <dbReference type="ARBA" id="ARBA00022803"/>
    </source>
</evidence>
<reference evidence="11" key="1">
    <citation type="journal article" date="2023" name="Mol. Phylogenet. Evol.">
        <title>Genome-scale phylogeny and comparative genomics of the fungal order Sordariales.</title>
        <authorList>
            <person name="Hensen N."/>
            <person name="Bonometti L."/>
            <person name="Westerberg I."/>
            <person name="Brannstrom I.O."/>
            <person name="Guillou S."/>
            <person name="Cros-Aarteil S."/>
            <person name="Calhoun S."/>
            <person name="Haridas S."/>
            <person name="Kuo A."/>
            <person name="Mondo S."/>
            <person name="Pangilinan J."/>
            <person name="Riley R."/>
            <person name="LaButti K."/>
            <person name="Andreopoulos B."/>
            <person name="Lipzen A."/>
            <person name="Chen C."/>
            <person name="Yan M."/>
            <person name="Daum C."/>
            <person name="Ng V."/>
            <person name="Clum A."/>
            <person name="Steindorff A."/>
            <person name="Ohm R.A."/>
            <person name="Martin F."/>
            <person name="Silar P."/>
            <person name="Natvig D.O."/>
            <person name="Lalanne C."/>
            <person name="Gautier V."/>
            <person name="Ament-Velasquez S.L."/>
            <person name="Kruys A."/>
            <person name="Hutchinson M.I."/>
            <person name="Powell A.J."/>
            <person name="Barry K."/>
            <person name="Miller A.N."/>
            <person name="Grigoriev I.V."/>
            <person name="Debuchy R."/>
            <person name="Gladieux P."/>
            <person name="Hiltunen Thoren M."/>
            <person name="Johannesson H."/>
        </authorList>
    </citation>
    <scope>NUCLEOTIDE SEQUENCE</scope>
    <source>
        <strain evidence="11">CBS 123565</strain>
    </source>
</reference>
<dbReference type="FunFam" id="1.25.40.10:FF:000403">
    <property type="entry name" value="General transcriptional repressor, putative"/>
    <property type="match status" value="1"/>
</dbReference>
<dbReference type="PANTHER" id="PTHR14017:SF1">
    <property type="entry name" value="LD02225P"/>
    <property type="match status" value="1"/>
</dbReference>
<feature type="region of interest" description="Disordered" evidence="10">
    <location>
        <begin position="1"/>
        <end position="24"/>
    </location>
</feature>
<feature type="compositionally biased region" description="Basic and acidic residues" evidence="10">
    <location>
        <begin position="693"/>
        <end position="736"/>
    </location>
</feature>
<keyword evidence="5" id="KW-0805">Transcription regulation</keyword>
<dbReference type="Pfam" id="PF13432">
    <property type="entry name" value="TPR_16"/>
    <property type="match status" value="2"/>
</dbReference>
<dbReference type="Pfam" id="PF13181">
    <property type="entry name" value="TPR_8"/>
    <property type="match status" value="1"/>
</dbReference>
<feature type="compositionally biased region" description="Basic and acidic residues" evidence="10">
    <location>
        <begin position="656"/>
        <end position="682"/>
    </location>
</feature>
<dbReference type="GO" id="GO:0000978">
    <property type="term" value="F:RNA polymerase II cis-regulatory region sequence-specific DNA binding"/>
    <property type="evidence" value="ECO:0007669"/>
    <property type="project" value="TreeGrafter"/>
</dbReference>
<keyword evidence="2" id="KW-0678">Repressor</keyword>
<dbReference type="Pfam" id="PF00515">
    <property type="entry name" value="TPR_1"/>
    <property type="match status" value="1"/>
</dbReference>
<dbReference type="GO" id="GO:0031490">
    <property type="term" value="F:chromatin DNA binding"/>
    <property type="evidence" value="ECO:0007669"/>
    <property type="project" value="TreeGrafter"/>
</dbReference>
<name>A0AAN6UHS8_9PEZI</name>
<feature type="compositionally biased region" description="Basic and acidic residues" evidence="10">
    <location>
        <begin position="781"/>
        <end position="816"/>
    </location>
</feature>
<proteinExistence type="inferred from homology"/>
<evidence type="ECO:0000256" key="2">
    <source>
        <dbReference type="ARBA" id="ARBA00022491"/>
    </source>
</evidence>
<dbReference type="AlphaFoldDB" id="A0AAN6UHS8"/>
<dbReference type="FunFam" id="1.25.40.10:FF:000078">
    <property type="entry name" value="Transcriptional corepressor Cyc8"/>
    <property type="match status" value="1"/>
</dbReference>
<evidence type="ECO:0000256" key="1">
    <source>
        <dbReference type="ARBA" id="ARBA00004123"/>
    </source>
</evidence>
<feature type="compositionally biased region" description="Acidic residues" evidence="10">
    <location>
        <begin position="817"/>
        <end position="826"/>
    </location>
</feature>
<comment type="subcellular location">
    <subcellularLocation>
        <location evidence="1">Nucleus</location>
    </subcellularLocation>
</comment>
<evidence type="ECO:0000313" key="12">
    <source>
        <dbReference type="Proteomes" id="UP001304895"/>
    </source>
</evidence>
<dbReference type="PROSITE" id="PS50293">
    <property type="entry name" value="TPR_REGION"/>
    <property type="match status" value="2"/>
</dbReference>
<evidence type="ECO:0000313" key="11">
    <source>
        <dbReference type="EMBL" id="KAK4132970.1"/>
    </source>
</evidence>
<dbReference type="Proteomes" id="UP001304895">
    <property type="component" value="Unassembled WGS sequence"/>
</dbReference>
<dbReference type="SMART" id="SM00028">
    <property type="entry name" value="TPR"/>
    <property type="match status" value="10"/>
</dbReference>
<keyword evidence="4 9" id="KW-0802">TPR repeat</keyword>
<dbReference type="PANTHER" id="PTHR14017">
    <property type="entry name" value="LYSINE-SPECIFIC DEMETHYLASE"/>
    <property type="match status" value="1"/>
</dbReference>
<evidence type="ECO:0000256" key="10">
    <source>
        <dbReference type="SAM" id="MobiDB-lite"/>
    </source>
</evidence>
<keyword evidence="12" id="KW-1185">Reference proteome</keyword>
<dbReference type="PROSITE" id="PS50005">
    <property type="entry name" value="TPR"/>
    <property type="match status" value="7"/>
</dbReference>
<dbReference type="Gene3D" id="1.25.40.10">
    <property type="entry name" value="Tetratricopeptide repeat domain"/>
    <property type="match status" value="2"/>
</dbReference>
<dbReference type="SUPFAM" id="SSF48452">
    <property type="entry name" value="TPR-like"/>
    <property type="match status" value="1"/>
</dbReference>
<feature type="repeat" description="TPR" evidence="9">
    <location>
        <begin position="33"/>
        <end position="66"/>
    </location>
</feature>
<evidence type="ECO:0000256" key="5">
    <source>
        <dbReference type="ARBA" id="ARBA00023015"/>
    </source>
</evidence>
<keyword evidence="3" id="KW-0677">Repeat</keyword>
<evidence type="ECO:0000256" key="9">
    <source>
        <dbReference type="PROSITE-ProRule" id="PRU00339"/>
    </source>
</evidence>
<dbReference type="GO" id="GO:0005634">
    <property type="term" value="C:nucleus"/>
    <property type="evidence" value="ECO:0007669"/>
    <property type="project" value="UniProtKB-SubCell"/>
</dbReference>
<dbReference type="InterPro" id="IPR019734">
    <property type="entry name" value="TPR_rpt"/>
</dbReference>
<protein>
    <submittedName>
        <fullName evidence="11">TPR-like protein</fullName>
    </submittedName>
</protein>
<feature type="compositionally biased region" description="Basic and acidic residues" evidence="10">
    <location>
        <begin position="586"/>
        <end position="596"/>
    </location>
</feature>
<dbReference type="InterPro" id="IPR051630">
    <property type="entry name" value="Corepressor-Demethylase"/>
</dbReference>
<dbReference type="Pfam" id="PF07719">
    <property type="entry name" value="TPR_2"/>
    <property type="match status" value="1"/>
</dbReference>
<dbReference type="InterPro" id="IPR011990">
    <property type="entry name" value="TPR-like_helical_dom_sf"/>
</dbReference>
<accession>A0AAN6UHS8</accession>
<dbReference type="InterPro" id="IPR013105">
    <property type="entry name" value="TPR_2"/>
</dbReference>
<dbReference type="GO" id="GO:0000122">
    <property type="term" value="P:negative regulation of transcription by RNA polymerase II"/>
    <property type="evidence" value="ECO:0007669"/>
    <property type="project" value="TreeGrafter"/>
</dbReference>
<keyword evidence="6" id="KW-0804">Transcription</keyword>
<organism evidence="11 12">
    <name type="scientific">Trichocladium antarcticum</name>
    <dbReference type="NCBI Taxonomy" id="1450529"/>
    <lineage>
        <taxon>Eukaryota</taxon>
        <taxon>Fungi</taxon>
        <taxon>Dikarya</taxon>
        <taxon>Ascomycota</taxon>
        <taxon>Pezizomycotina</taxon>
        <taxon>Sordariomycetes</taxon>
        <taxon>Sordariomycetidae</taxon>
        <taxon>Sordariales</taxon>
        <taxon>Chaetomiaceae</taxon>
        <taxon>Trichocladium</taxon>
    </lineage>
</organism>
<feature type="region of interest" description="Disordered" evidence="10">
    <location>
        <begin position="420"/>
        <end position="870"/>
    </location>
</feature>
<feature type="compositionally biased region" description="Pro residues" evidence="10">
    <location>
        <begin position="486"/>
        <end position="498"/>
    </location>
</feature>
<reference evidence="11" key="2">
    <citation type="submission" date="2023-05" db="EMBL/GenBank/DDBJ databases">
        <authorList>
            <consortium name="Lawrence Berkeley National Laboratory"/>
            <person name="Steindorff A."/>
            <person name="Hensen N."/>
            <person name="Bonometti L."/>
            <person name="Westerberg I."/>
            <person name="Brannstrom I.O."/>
            <person name="Guillou S."/>
            <person name="Cros-Aarteil S."/>
            <person name="Calhoun S."/>
            <person name="Haridas S."/>
            <person name="Kuo A."/>
            <person name="Mondo S."/>
            <person name="Pangilinan J."/>
            <person name="Riley R."/>
            <person name="Labutti K."/>
            <person name="Andreopoulos B."/>
            <person name="Lipzen A."/>
            <person name="Chen C."/>
            <person name="Yanf M."/>
            <person name="Daum C."/>
            <person name="Ng V."/>
            <person name="Clum A."/>
            <person name="Ohm R."/>
            <person name="Martin F."/>
            <person name="Silar P."/>
            <person name="Natvig D."/>
            <person name="Lalanne C."/>
            <person name="Gautier V."/>
            <person name="Ament-Velasquez S.L."/>
            <person name="Kruys A."/>
            <person name="Hutchinson M.I."/>
            <person name="Powell A.J."/>
            <person name="Barry K."/>
            <person name="Miller A.N."/>
            <person name="Grigoriev I.V."/>
            <person name="Debuchy R."/>
            <person name="Gladieux P."/>
            <person name="Thoren M.H."/>
            <person name="Johannesson H."/>
        </authorList>
    </citation>
    <scope>NUCLEOTIDE SEQUENCE</scope>
    <source>
        <strain evidence="11">CBS 123565</strain>
    </source>
</reference>
<sequence length="870" mass="96892">MQMQMHHGMGPGRPPVPAPSFSSSRQTLMQMNEGVWIQIGGLAELMGNLDDAMNAYERALRANPNSIPAMNAMSLVLRTREDFPKAAEFLNAILKLDERNGEAWGSLGHCYLMMDDLQQAYIAYQTALVHLPNPKEPRLWYGIGILYDRYGSLDHAEEAFSNVMNMQPDFDKAHEIYFRLGIIYKQQQKYNQSLECFKYIVNSPPTPLTEEDIWFQIGHVHEQQKDFESAKAAYHRVIECDPNHAKVLQQLGWLHHTQAQGYDSQDRAIDYLEKSVACDGSDAQSWYLLGRCYMQMQKYPKAYEAYQQAVYRDGRNPTFWCSIGVLYYQINQYRDALDAYSRAIRLNPEISEVWYDLGTLYESCNNQVADALDAYQRAAELDPNNPHIKTRLQLLRSGQANGASPGQAPMPTDVHPQAYQAAGAVGPPGPQWAGSGSAPPPPQIAPMINGVSAAPGPNAWSSRLSGINPPPQPRNPYATDREPFRGPVPPGQRQPSPQPEQQMRPYAEASRVPEQQRRGPSPPPQAHYAAPPPPPPQQPPPAPGRIKNPNYSGHTPAAILQPSAGPGPSGGGSNPLMPYRTSSPRNDGRPPMHDNRMPSPKSAYPQHPPPYPAHPDQAGPNGSEPAPPPSSQPGMPSDAAFHREHDQRPPSVGPKRMREWEDDRDVKKPMTEESRARMEDMRHRRPSTPPRLEPYRRNSSEARRFDERRMEDARRAEEQRRAEEMRRADEQRHANEGYHPSDAAHHPQSHSVPAHLPPMQQGPSPMQTMMHEGPGPQAGPVKKEYQSGPEERRMDHPPPPHPHIVSEPERAARKMDVDEDYDDSGEEDKKAGIAPGPASGSASAAAGEMKNGTPTSTGINGIMGQKMDTS</sequence>
<feature type="repeat" description="TPR" evidence="9">
    <location>
        <begin position="101"/>
        <end position="134"/>
    </location>
</feature>
<dbReference type="GO" id="GO:0017053">
    <property type="term" value="C:transcription repressor complex"/>
    <property type="evidence" value="ECO:0007669"/>
    <property type="project" value="TreeGrafter"/>
</dbReference>
<evidence type="ECO:0000256" key="7">
    <source>
        <dbReference type="ARBA" id="ARBA00023242"/>
    </source>
</evidence>
<evidence type="ECO:0000256" key="8">
    <source>
        <dbReference type="ARBA" id="ARBA00061082"/>
    </source>
</evidence>
<evidence type="ECO:0000256" key="3">
    <source>
        <dbReference type="ARBA" id="ARBA00022737"/>
    </source>
</evidence>
<evidence type="ECO:0000256" key="6">
    <source>
        <dbReference type="ARBA" id="ARBA00023163"/>
    </source>
</evidence>
<feature type="repeat" description="TPR" evidence="9">
    <location>
        <begin position="137"/>
        <end position="170"/>
    </location>
</feature>
<feature type="compositionally biased region" description="Pro residues" evidence="10">
    <location>
        <begin position="520"/>
        <end position="543"/>
    </location>
</feature>
<dbReference type="EMBL" id="MU853414">
    <property type="protein sequence ID" value="KAK4132970.1"/>
    <property type="molecule type" value="Genomic_DNA"/>
</dbReference>
<feature type="compositionally biased region" description="Low complexity" evidence="10">
    <location>
        <begin position="832"/>
        <end position="847"/>
    </location>
</feature>
<feature type="repeat" description="TPR" evidence="9">
    <location>
        <begin position="317"/>
        <end position="350"/>
    </location>
</feature>
<feature type="repeat" description="TPR" evidence="9">
    <location>
        <begin position="283"/>
        <end position="316"/>
    </location>
</feature>
<comment type="similarity">
    <text evidence="8">Belongs to the CYC8/SSN6 family.</text>
</comment>
<gene>
    <name evidence="11" type="ORF">BT67DRAFT_383827</name>
</gene>